<dbReference type="GO" id="GO:0008360">
    <property type="term" value="P:regulation of cell shape"/>
    <property type="evidence" value="ECO:0007669"/>
    <property type="project" value="UniProtKB-KW"/>
</dbReference>
<evidence type="ECO:0000256" key="3">
    <source>
        <dbReference type="ARBA" id="ARBA00022618"/>
    </source>
</evidence>
<evidence type="ECO:0000313" key="15">
    <source>
        <dbReference type="EMBL" id="APH53670.1"/>
    </source>
</evidence>
<dbReference type="SUPFAM" id="SSF53244">
    <property type="entry name" value="MurD-like peptide ligases, peptide-binding domain"/>
    <property type="match status" value="1"/>
</dbReference>
<keyword evidence="9 10" id="KW-0961">Cell wall biogenesis/degradation</keyword>
<comment type="catalytic activity">
    <reaction evidence="10 11">
        <text>D-alanyl-D-alanine + UDP-N-acetyl-alpha-D-muramoyl-L-alanyl-gamma-D-glutamyl-meso-2,6-diaminopimelate + ATP = UDP-N-acetyl-alpha-D-muramoyl-L-alanyl-gamma-D-glutamyl-meso-2,6-diaminopimeloyl-D-alanyl-D-alanine + ADP + phosphate + H(+)</text>
        <dbReference type="Rhea" id="RHEA:28374"/>
        <dbReference type="ChEBI" id="CHEBI:15378"/>
        <dbReference type="ChEBI" id="CHEBI:30616"/>
        <dbReference type="ChEBI" id="CHEBI:43474"/>
        <dbReference type="ChEBI" id="CHEBI:57822"/>
        <dbReference type="ChEBI" id="CHEBI:61386"/>
        <dbReference type="ChEBI" id="CHEBI:83905"/>
        <dbReference type="ChEBI" id="CHEBI:456216"/>
        <dbReference type="EC" id="6.3.2.10"/>
    </reaction>
</comment>
<feature type="domain" description="Mur ligase central" evidence="14">
    <location>
        <begin position="103"/>
        <end position="290"/>
    </location>
</feature>
<dbReference type="GO" id="GO:0047480">
    <property type="term" value="F:UDP-N-acetylmuramoyl-tripeptide-D-alanyl-D-alanine ligase activity"/>
    <property type="evidence" value="ECO:0007669"/>
    <property type="project" value="UniProtKB-UniRule"/>
</dbReference>
<dbReference type="Pfam" id="PF02875">
    <property type="entry name" value="Mur_ligase_C"/>
    <property type="match status" value="1"/>
</dbReference>
<dbReference type="InterPro" id="IPR036565">
    <property type="entry name" value="Mur-like_cat_sf"/>
</dbReference>
<dbReference type="RefSeq" id="WP_072571938.1">
    <property type="nucleotide sequence ID" value="NZ_CP018191.1"/>
</dbReference>
<dbReference type="Pfam" id="PF08245">
    <property type="entry name" value="Mur_ligase_M"/>
    <property type="match status" value="1"/>
</dbReference>
<keyword evidence="7 10" id="KW-0573">Peptidoglycan synthesis</keyword>
<comment type="subcellular location">
    <subcellularLocation>
        <location evidence="10 11">Cytoplasm</location>
    </subcellularLocation>
</comment>
<dbReference type="InterPro" id="IPR005863">
    <property type="entry name" value="UDP-N-AcMur_synth"/>
</dbReference>
<keyword evidence="5 10" id="KW-0067">ATP-binding</keyword>
<keyword evidence="4 10" id="KW-0547">Nucleotide-binding</keyword>
<dbReference type="PANTHER" id="PTHR43024:SF1">
    <property type="entry name" value="UDP-N-ACETYLMURAMOYL-TRIPEPTIDE--D-ALANYL-D-ALANINE LIGASE"/>
    <property type="match status" value="1"/>
</dbReference>
<gene>
    <name evidence="10" type="primary">murF</name>
    <name evidence="15" type="ORF">GbCGDNIH9_0433</name>
</gene>
<evidence type="ECO:0000259" key="13">
    <source>
        <dbReference type="Pfam" id="PF02875"/>
    </source>
</evidence>
<sequence>MSALWTHEALLAATSGRFSMPFDAHGVSIDTRTLEPGDLFVALQGENGDGHDHAEAALARGAAGILAHRDGPGPRLLVNDTMSALQALGRFARDRFHGTVFAVTGSVGKTTTKEMLRIALAPFGAVHAAYASYNNHWGVPLTLARLPESARSCVVEIGMNHAGEIAPLAALARPHVAIITTVERSHIGHLGSVEAIADEKAALFSGLEAAGVAIMPADSPLLPRLMAQAAPHRVMTFGTDARSTVRLLQIEAATDSSQLDLVVRGQNLSCTVGAPGRHMAMNALAALAAVDAAGFDPHPAAAALENFHALAGRGAKRSLALNDGQAVLLDESYNASSASIRAALDVLRLTPARRRIVVLGDILELGDQAVAEHAGLAQDIAACADLAFTCGPMMRHLFDALPSSVRGAHKADSASLAPVVSAAIRDGDVILVKGSFGSRMRIVTAALDALTQSSVRAQSSIREGAR</sequence>
<dbReference type="InterPro" id="IPR051046">
    <property type="entry name" value="MurCDEF_CellWall_CoF430Synth"/>
</dbReference>
<dbReference type="Gene3D" id="3.90.190.20">
    <property type="entry name" value="Mur ligase, C-terminal domain"/>
    <property type="match status" value="1"/>
</dbReference>
<feature type="domain" description="Mur ligase C-terminal" evidence="13">
    <location>
        <begin position="331"/>
        <end position="436"/>
    </location>
</feature>
<evidence type="ECO:0000256" key="2">
    <source>
        <dbReference type="ARBA" id="ARBA00022598"/>
    </source>
</evidence>
<evidence type="ECO:0000256" key="10">
    <source>
        <dbReference type="HAMAP-Rule" id="MF_02019"/>
    </source>
</evidence>
<dbReference type="GO" id="GO:0051301">
    <property type="term" value="P:cell division"/>
    <property type="evidence" value="ECO:0007669"/>
    <property type="project" value="UniProtKB-KW"/>
</dbReference>
<dbReference type="AlphaFoldDB" id="A0AAC9KCX2"/>
<evidence type="ECO:0000256" key="5">
    <source>
        <dbReference type="ARBA" id="ARBA00022840"/>
    </source>
</evidence>
<evidence type="ECO:0000256" key="7">
    <source>
        <dbReference type="ARBA" id="ARBA00022984"/>
    </source>
</evidence>
<evidence type="ECO:0000256" key="6">
    <source>
        <dbReference type="ARBA" id="ARBA00022960"/>
    </source>
</evidence>
<dbReference type="GO" id="GO:0005524">
    <property type="term" value="F:ATP binding"/>
    <property type="evidence" value="ECO:0007669"/>
    <property type="project" value="UniProtKB-UniRule"/>
</dbReference>
<dbReference type="InterPro" id="IPR000713">
    <property type="entry name" value="Mur_ligase_N"/>
</dbReference>
<evidence type="ECO:0000256" key="4">
    <source>
        <dbReference type="ARBA" id="ARBA00022741"/>
    </source>
</evidence>
<evidence type="ECO:0000259" key="12">
    <source>
        <dbReference type="Pfam" id="PF01225"/>
    </source>
</evidence>
<dbReference type="GO" id="GO:0071555">
    <property type="term" value="P:cell wall organization"/>
    <property type="evidence" value="ECO:0007669"/>
    <property type="project" value="UniProtKB-KW"/>
</dbReference>
<keyword evidence="2 10" id="KW-0436">Ligase</keyword>
<dbReference type="NCBIfam" id="TIGR01143">
    <property type="entry name" value="murF"/>
    <property type="match status" value="1"/>
</dbReference>
<evidence type="ECO:0000259" key="14">
    <source>
        <dbReference type="Pfam" id="PF08245"/>
    </source>
</evidence>
<evidence type="ECO:0000256" key="1">
    <source>
        <dbReference type="ARBA" id="ARBA00022490"/>
    </source>
</evidence>
<comment type="function">
    <text evidence="10 11">Involved in cell wall formation. Catalyzes the final step in the synthesis of UDP-N-acetylmuramoyl-pentapeptide, the precursor of murein.</text>
</comment>
<dbReference type="GO" id="GO:0005737">
    <property type="term" value="C:cytoplasm"/>
    <property type="evidence" value="ECO:0007669"/>
    <property type="project" value="UniProtKB-SubCell"/>
</dbReference>
<evidence type="ECO:0000256" key="8">
    <source>
        <dbReference type="ARBA" id="ARBA00023306"/>
    </source>
</evidence>
<dbReference type="EMBL" id="CP018191">
    <property type="protein sequence ID" value="APH53670.1"/>
    <property type="molecule type" value="Genomic_DNA"/>
</dbReference>
<evidence type="ECO:0000256" key="11">
    <source>
        <dbReference type="RuleBase" id="RU004136"/>
    </source>
</evidence>
<dbReference type="SUPFAM" id="SSF63418">
    <property type="entry name" value="MurE/MurF N-terminal domain"/>
    <property type="match status" value="1"/>
</dbReference>
<dbReference type="Pfam" id="PF01225">
    <property type="entry name" value="Mur_ligase"/>
    <property type="match status" value="1"/>
</dbReference>
<feature type="binding site" evidence="10">
    <location>
        <begin position="105"/>
        <end position="111"/>
    </location>
    <ligand>
        <name>ATP</name>
        <dbReference type="ChEBI" id="CHEBI:30616"/>
    </ligand>
</feature>
<dbReference type="Gene3D" id="3.40.1190.10">
    <property type="entry name" value="Mur-like, catalytic domain"/>
    <property type="match status" value="1"/>
</dbReference>
<keyword evidence="3 10" id="KW-0132">Cell division</keyword>
<dbReference type="GO" id="GO:0009252">
    <property type="term" value="P:peptidoglycan biosynthetic process"/>
    <property type="evidence" value="ECO:0007669"/>
    <property type="project" value="UniProtKB-UniRule"/>
</dbReference>
<reference evidence="16" key="1">
    <citation type="submission" date="2016-11" db="EMBL/GenBank/DDBJ databases">
        <title>Comparative genomic and phenotypic analysis of Granulibacter bethesdensis clinical isolates from patients with chronic granulomatous disease.</title>
        <authorList>
            <person name="Zarember K.A."/>
            <person name="Porcella S.F."/>
            <person name="Chu J."/>
            <person name="Ding L."/>
            <person name="Dahlstrom E."/>
            <person name="Barbian K."/>
            <person name="Martens C."/>
            <person name="Sykora L."/>
            <person name="Kramer S."/>
            <person name="Pettinato A.M."/>
            <person name="Hong H."/>
            <person name="Wald G."/>
            <person name="Berg L.J."/>
            <person name="Rogge L.S."/>
            <person name="Greenberg D.E."/>
            <person name="Falcone E.L."/>
            <person name="Neves J.F."/>
            <person name="Simoes M.J."/>
            <person name="Casal M."/>
            <person name="Rodriguez-Lopez F.C."/>
            <person name="Zelazny A."/>
            <person name="Gallin J.I."/>
            <person name="Holland S.M."/>
        </authorList>
    </citation>
    <scope>NUCLEOTIDE SEQUENCE [LARGE SCALE GENOMIC DNA]</scope>
    <source>
        <strain evidence="16">NIH9.1</strain>
    </source>
</reference>
<evidence type="ECO:0000313" key="16">
    <source>
        <dbReference type="Proteomes" id="UP000182373"/>
    </source>
</evidence>
<dbReference type="Proteomes" id="UP000182373">
    <property type="component" value="Chromosome"/>
</dbReference>
<dbReference type="SUPFAM" id="SSF53623">
    <property type="entry name" value="MurD-like peptide ligases, catalytic domain"/>
    <property type="match status" value="1"/>
</dbReference>
<dbReference type="HAMAP" id="MF_02019">
    <property type="entry name" value="MurF"/>
    <property type="match status" value="1"/>
</dbReference>
<proteinExistence type="inferred from homology"/>
<protein>
    <recommendedName>
        <fullName evidence="10 11">UDP-N-acetylmuramoyl-tripeptide--D-alanyl-D-alanine ligase</fullName>
        <ecNumber evidence="10 11">6.3.2.10</ecNumber>
    </recommendedName>
    <alternativeName>
        <fullName evidence="10">D-alanyl-D-alanine-adding enzyme</fullName>
    </alternativeName>
</protein>
<feature type="domain" description="Mur ligase N-terminal catalytic" evidence="12">
    <location>
        <begin position="24"/>
        <end position="71"/>
    </location>
</feature>
<dbReference type="InterPro" id="IPR013221">
    <property type="entry name" value="Mur_ligase_cen"/>
</dbReference>
<dbReference type="InterPro" id="IPR035911">
    <property type="entry name" value="MurE/MurF_N"/>
</dbReference>
<dbReference type="InterPro" id="IPR036615">
    <property type="entry name" value="Mur_ligase_C_dom_sf"/>
</dbReference>
<comment type="pathway">
    <text evidence="10 11">Cell wall biogenesis; peptidoglycan biosynthesis.</text>
</comment>
<name>A0AAC9KCX2_9PROT</name>
<keyword evidence="6 10" id="KW-0133">Cell shape</keyword>
<dbReference type="Gene3D" id="3.40.1390.10">
    <property type="entry name" value="MurE/MurF, N-terminal domain"/>
    <property type="match status" value="1"/>
</dbReference>
<dbReference type="PANTHER" id="PTHR43024">
    <property type="entry name" value="UDP-N-ACETYLMURAMOYL-TRIPEPTIDE--D-ALANYL-D-ALANINE LIGASE"/>
    <property type="match status" value="1"/>
</dbReference>
<dbReference type="EC" id="6.3.2.10" evidence="10 11"/>
<keyword evidence="8 10" id="KW-0131">Cell cycle</keyword>
<accession>A0AAC9KCX2</accession>
<evidence type="ECO:0000256" key="9">
    <source>
        <dbReference type="ARBA" id="ARBA00023316"/>
    </source>
</evidence>
<dbReference type="InterPro" id="IPR004101">
    <property type="entry name" value="Mur_ligase_C"/>
</dbReference>
<keyword evidence="1 10" id="KW-0963">Cytoplasm</keyword>
<comment type="similarity">
    <text evidence="10">Belongs to the MurCDEF family. MurF subfamily.</text>
</comment>
<organism evidence="15 16">
    <name type="scientific">Granulibacter bethesdensis</name>
    <dbReference type="NCBI Taxonomy" id="364410"/>
    <lineage>
        <taxon>Bacteria</taxon>
        <taxon>Pseudomonadati</taxon>
        <taxon>Pseudomonadota</taxon>
        <taxon>Alphaproteobacteria</taxon>
        <taxon>Acetobacterales</taxon>
        <taxon>Acetobacteraceae</taxon>
        <taxon>Granulibacter</taxon>
    </lineage>
</organism>